<name>A0A834IJL6_RHYFE</name>
<evidence type="ECO:0000313" key="1">
    <source>
        <dbReference type="EMBL" id="KAF7282050.1"/>
    </source>
</evidence>
<comment type="caution">
    <text evidence="1">The sequence shown here is derived from an EMBL/GenBank/DDBJ whole genome shotgun (WGS) entry which is preliminary data.</text>
</comment>
<sequence>MKTEEKTLSTAGSKRARTCWRGEVVGSALEGREPAKKGHGCETLPIKLIHGPASLFSPFRAAPPFFIIKWLFIRGRGTRVRLFKKWNERRAR</sequence>
<dbReference type="Proteomes" id="UP000625711">
    <property type="component" value="Unassembled WGS sequence"/>
</dbReference>
<proteinExistence type="predicted"/>
<gene>
    <name evidence="1" type="ORF">GWI33_003330</name>
</gene>
<evidence type="ECO:0000313" key="2">
    <source>
        <dbReference type="Proteomes" id="UP000625711"/>
    </source>
</evidence>
<protein>
    <submittedName>
        <fullName evidence="1">Uncharacterized protein</fullName>
    </submittedName>
</protein>
<accession>A0A834IJL6</accession>
<dbReference type="EMBL" id="JAACXV010000198">
    <property type="protein sequence ID" value="KAF7282050.1"/>
    <property type="molecule type" value="Genomic_DNA"/>
</dbReference>
<reference evidence="1" key="1">
    <citation type="submission" date="2020-08" db="EMBL/GenBank/DDBJ databases">
        <title>Genome sequencing and assembly of the red palm weevil Rhynchophorus ferrugineus.</title>
        <authorList>
            <person name="Dias G.B."/>
            <person name="Bergman C.M."/>
            <person name="Manee M."/>
        </authorList>
    </citation>
    <scope>NUCLEOTIDE SEQUENCE</scope>
    <source>
        <strain evidence="1">AA-2017</strain>
        <tissue evidence="1">Whole larva</tissue>
    </source>
</reference>
<organism evidence="1 2">
    <name type="scientific">Rhynchophorus ferrugineus</name>
    <name type="common">Red palm weevil</name>
    <name type="synonym">Curculio ferrugineus</name>
    <dbReference type="NCBI Taxonomy" id="354439"/>
    <lineage>
        <taxon>Eukaryota</taxon>
        <taxon>Metazoa</taxon>
        <taxon>Ecdysozoa</taxon>
        <taxon>Arthropoda</taxon>
        <taxon>Hexapoda</taxon>
        <taxon>Insecta</taxon>
        <taxon>Pterygota</taxon>
        <taxon>Neoptera</taxon>
        <taxon>Endopterygota</taxon>
        <taxon>Coleoptera</taxon>
        <taxon>Polyphaga</taxon>
        <taxon>Cucujiformia</taxon>
        <taxon>Curculionidae</taxon>
        <taxon>Dryophthorinae</taxon>
        <taxon>Rhynchophorus</taxon>
    </lineage>
</organism>
<keyword evidence="2" id="KW-1185">Reference proteome</keyword>
<dbReference type="AlphaFoldDB" id="A0A834IJL6"/>